<dbReference type="InterPro" id="IPR000250">
    <property type="entry name" value="Peptidase_G1"/>
</dbReference>
<dbReference type="InterPro" id="IPR038656">
    <property type="entry name" value="Peptidase_G1_sf"/>
</dbReference>
<feature type="compositionally biased region" description="Polar residues" evidence="1">
    <location>
        <begin position="248"/>
        <end position="258"/>
    </location>
</feature>
<keyword evidence="4" id="KW-1185">Reference proteome</keyword>
<evidence type="ECO:0000256" key="1">
    <source>
        <dbReference type="SAM" id="MobiDB-lite"/>
    </source>
</evidence>
<dbReference type="GO" id="GO:0070007">
    <property type="term" value="F:glutamic-type endopeptidase activity"/>
    <property type="evidence" value="ECO:0007669"/>
    <property type="project" value="InterPro"/>
</dbReference>
<evidence type="ECO:0000256" key="2">
    <source>
        <dbReference type="SAM" id="SignalP"/>
    </source>
</evidence>
<dbReference type="Gene3D" id="2.60.120.700">
    <property type="entry name" value="Peptidase G1"/>
    <property type="match status" value="1"/>
</dbReference>
<accession>A0A7Y0L528</accession>
<feature type="region of interest" description="Disordered" evidence="1">
    <location>
        <begin position="231"/>
        <end position="258"/>
    </location>
</feature>
<dbReference type="CDD" id="cd13426">
    <property type="entry name" value="Peptidase_G1"/>
    <property type="match status" value="1"/>
</dbReference>
<keyword evidence="2" id="KW-0732">Signal</keyword>
<dbReference type="EMBL" id="JABBVZ010000048">
    <property type="protein sequence ID" value="NMP23350.1"/>
    <property type="molecule type" value="Genomic_DNA"/>
</dbReference>
<feature type="chain" id="PRO_5030733245" description="Peptidase A4 family protein" evidence="2">
    <location>
        <begin position="24"/>
        <end position="258"/>
    </location>
</feature>
<reference evidence="3 4" key="1">
    <citation type="submission" date="2020-04" db="EMBL/GenBank/DDBJ databases">
        <authorList>
            <person name="Zhang R."/>
            <person name="Schippers A."/>
        </authorList>
    </citation>
    <scope>NUCLEOTIDE SEQUENCE [LARGE SCALE GENOMIC DNA]</scope>
    <source>
        <strain evidence="3 4">DSM 109850</strain>
    </source>
</reference>
<comment type="caution">
    <text evidence="3">The sequence shown here is derived from an EMBL/GenBank/DDBJ whole genome shotgun (WGS) entry which is preliminary data.</text>
</comment>
<name>A0A7Y0L528_9FIRM</name>
<dbReference type="RefSeq" id="WP_169100545.1">
    <property type="nucleotide sequence ID" value="NZ_JABBVZ010000048.1"/>
</dbReference>
<dbReference type="Pfam" id="PF01828">
    <property type="entry name" value="Peptidase_A4"/>
    <property type="match status" value="1"/>
</dbReference>
<gene>
    <name evidence="3" type="ORF">HIJ39_13475</name>
</gene>
<dbReference type="InterPro" id="IPR013320">
    <property type="entry name" value="ConA-like_dom_sf"/>
</dbReference>
<feature type="signal peptide" evidence="2">
    <location>
        <begin position="1"/>
        <end position="23"/>
    </location>
</feature>
<evidence type="ECO:0000313" key="3">
    <source>
        <dbReference type="EMBL" id="NMP23350.1"/>
    </source>
</evidence>
<dbReference type="SUPFAM" id="SSF49899">
    <property type="entry name" value="Concanavalin A-like lectins/glucanases"/>
    <property type="match status" value="1"/>
</dbReference>
<dbReference type="PANTHER" id="PTHR37536:SF1">
    <property type="entry name" value="ASPERGILLOPEPSIN, PUTAITVE (AFU_ORTHOLOGUE AFUA_7G01200)"/>
    <property type="match status" value="1"/>
</dbReference>
<dbReference type="AlphaFoldDB" id="A0A7Y0L528"/>
<protein>
    <recommendedName>
        <fullName evidence="5">Peptidase A4 family protein</fullName>
    </recommendedName>
</protein>
<dbReference type="GO" id="GO:0006508">
    <property type="term" value="P:proteolysis"/>
    <property type="evidence" value="ECO:0007669"/>
    <property type="project" value="InterPro"/>
</dbReference>
<dbReference type="PANTHER" id="PTHR37536">
    <property type="entry name" value="PUTATIVE (AFU_ORTHOLOGUE AFUA_3G02970)-RELATED"/>
    <property type="match status" value="1"/>
</dbReference>
<proteinExistence type="predicted"/>
<evidence type="ECO:0008006" key="5">
    <source>
        <dbReference type="Google" id="ProtNLM"/>
    </source>
</evidence>
<evidence type="ECO:0000313" key="4">
    <source>
        <dbReference type="Proteomes" id="UP000533476"/>
    </source>
</evidence>
<sequence>MKVWTLAAPLALTFGFGAIPALATSAPPAIVNAPRLHQKPGSNTNSPSFGWSSSNWSGYAVTGQTYHSITDSWIVPKVTSSHGTEYSSSWIGIDGFNNSDLIQTGTEQDASKSGASYSAWWEILPAAETTISGMTIHPGDVMQASIVNNGNGTWTISLKDTTSGQSFSTTQSYSGPAQSAEWIEEAPTVGGRVATLANYGQTTFDPGTVNGQNPGLVTSDGGVMIQRNAQVSTPSVPDSDTDGFNIAYGSSSPAAPNS</sequence>
<dbReference type="Proteomes" id="UP000533476">
    <property type="component" value="Unassembled WGS sequence"/>
</dbReference>
<organism evidence="3 4">
    <name type="scientific">Sulfobacillus harzensis</name>
    <dbReference type="NCBI Taxonomy" id="2729629"/>
    <lineage>
        <taxon>Bacteria</taxon>
        <taxon>Bacillati</taxon>
        <taxon>Bacillota</taxon>
        <taxon>Clostridia</taxon>
        <taxon>Eubacteriales</taxon>
        <taxon>Clostridiales Family XVII. Incertae Sedis</taxon>
        <taxon>Sulfobacillus</taxon>
    </lineage>
</organism>